<keyword evidence="4" id="KW-0378">Hydrolase</keyword>
<keyword evidence="5" id="KW-1185">Reference proteome</keyword>
<evidence type="ECO:0000259" key="3">
    <source>
        <dbReference type="Pfam" id="PF22124"/>
    </source>
</evidence>
<organism evidence="4 5">
    <name type="scientific">Devosia marina</name>
    <dbReference type="NCBI Taxonomy" id="2683198"/>
    <lineage>
        <taxon>Bacteria</taxon>
        <taxon>Pseudomonadati</taxon>
        <taxon>Pseudomonadota</taxon>
        <taxon>Alphaproteobacteria</taxon>
        <taxon>Hyphomicrobiales</taxon>
        <taxon>Devosiaceae</taxon>
        <taxon>Devosia</taxon>
    </lineage>
</organism>
<feature type="domain" description="Glycosyl hydrolase family 95 N-terminal" evidence="1">
    <location>
        <begin position="50"/>
        <end position="292"/>
    </location>
</feature>
<dbReference type="PANTHER" id="PTHR31084">
    <property type="entry name" value="ALPHA-L-FUCOSIDASE 2"/>
    <property type="match status" value="1"/>
</dbReference>
<dbReference type="InterPro" id="IPR016518">
    <property type="entry name" value="Alpha-L-fucosidase"/>
</dbReference>
<dbReference type="PIRSF" id="PIRSF007663">
    <property type="entry name" value="UCP007663"/>
    <property type="match status" value="1"/>
</dbReference>
<dbReference type="InterPro" id="IPR027414">
    <property type="entry name" value="GH95_N_dom"/>
</dbReference>
<dbReference type="GO" id="GO:0005975">
    <property type="term" value="P:carbohydrate metabolic process"/>
    <property type="evidence" value="ECO:0007669"/>
    <property type="project" value="InterPro"/>
</dbReference>
<dbReference type="AlphaFoldDB" id="A0A7X3K498"/>
<evidence type="ECO:0000313" key="4">
    <source>
        <dbReference type="EMBL" id="MVT00373.1"/>
    </source>
</evidence>
<accession>A0A7X3K498</accession>
<dbReference type="Pfam" id="PF21307">
    <property type="entry name" value="Glyco_hydro_95_C"/>
    <property type="match status" value="1"/>
</dbReference>
<protein>
    <submittedName>
        <fullName evidence="4">Glycoside hydrolase family 95 protein</fullName>
    </submittedName>
</protein>
<proteinExistence type="predicted"/>
<dbReference type="InterPro" id="IPR008928">
    <property type="entry name" value="6-hairpin_glycosidase_sf"/>
</dbReference>
<feature type="domain" description="Alpha fucosidase A-like C-terminal" evidence="2">
    <location>
        <begin position="715"/>
        <end position="777"/>
    </location>
</feature>
<dbReference type="InterPro" id="IPR049053">
    <property type="entry name" value="AFCA-like_C"/>
</dbReference>
<dbReference type="Pfam" id="PF14498">
    <property type="entry name" value="Glyco_hyd_65N_2"/>
    <property type="match status" value="1"/>
</dbReference>
<comment type="caution">
    <text evidence="4">The sequence shown here is derived from an EMBL/GenBank/DDBJ whole genome shotgun (WGS) entry which is preliminary data.</text>
</comment>
<gene>
    <name evidence="4" type="ORF">GO014_15205</name>
</gene>
<dbReference type="Pfam" id="PF22124">
    <property type="entry name" value="Glyco_hydro_95_cat"/>
    <property type="match status" value="1"/>
</dbReference>
<evidence type="ECO:0000259" key="1">
    <source>
        <dbReference type="Pfam" id="PF14498"/>
    </source>
</evidence>
<dbReference type="Gene3D" id="2.70.98.50">
    <property type="entry name" value="putative glycoside hydrolase family protein from bacillus halodurans"/>
    <property type="match status" value="1"/>
</dbReference>
<dbReference type="GO" id="GO:0004560">
    <property type="term" value="F:alpha-L-fucosidase activity"/>
    <property type="evidence" value="ECO:0007669"/>
    <property type="project" value="InterPro"/>
</dbReference>
<name>A0A7X3K498_9HYPH</name>
<dbReference type="EMBL" id="WQRF01000006">
    <property type="protein sequence ID" value="MVT00373.1"/>
    <property type="molecule type" value="Genomic_DNA"/>
</dbReference>
<reference evidence="4 5" key="1">
    <citation type="submission" date="2019-12" db="EMBL/GenBank/DDBJ databases">
        <title>Devosia maris sp. nov., isolated from the deep seawater.</title>
        <authorList>
            <person name="Liu Y."/>
        </authorList>
    </citation>
    <scope>NUCLEOTIDE SEQUENCE [LARGE SCALE GENOMIC DNA]</scope>
    <source>
        <strain evidence="4 5">L53-10-65</strain>
    </source>
</reference>
<dbReference type="SUPFAM" id="SSF48208">
    <property type="entry name" value="Six-hairpin glycosidases"/>
    <property type="match status" value="1"/>
</dbReference>
<dbReference type="InterPro" id="IPR012341">
    <property type="entry name" value="6hp_glycosidase-like_sf"/>
</dbReference>
<evidence type="ECO:0000259" key="2">
    <source>
        <dbReference type="Pfam" id="PF21307"/>
    </source>
</evidence>
<sequence length="794" mass="87406">MRWWSRPGRPLVSRPAMSLRLACRSSGSTNFRQTVSGSVSRVSFMQNLELWYRAPATAWTEALPLGNGRLGAMVFGGIDREEFQLNEATLWAGGPYQPVNDQALSNLARVRELIFAEQFVEAQALANQTMMAKPLTQMTYQPAGNLFIEFRHEAAPDTYRRSLDLATAIASTGYGLLGSGIDDDIASVRRESFVSAADDVFVTQLSANRPGALTFEVWIDSPQDGEWQKTEPDRLSYFGRNADLEGIKGRLTFGIDAQVRAQGGVMSRRGRRIVVENADSATIIVDIATSFRRFDDVSGDPQALLDKRRGTIAQKTYAALKANHIAEHQSKFDRLSLDLGEGRTDLPTDERIARFSEGGDAALAALYVQYGRYLMLSSSRPGGQAANLQGIWNKEVRPPWGSKYTANINLEMNYWLPDPANLVENFEPLISLVEDLAETGSEMARRHYGARGWVLHHNTDIWRATGPVDGAQWGLWPTGGAWLCAQMWDHAVFAGCPEPLVRRLLPLLEGAVQFFIDILQPLPGTDYLVTVPSISPENEHPLGAALCAGPTMDNQILRDLLDAYVAASEQIGGDHDLRQQARSTRARLMPDQVGKAGQLQEWKEDWDLNVPEIHHRHVSHLYGLYPSLQIGADTPELLSAARRSLEIRGDDATGWGIGWRINLWARLGEGDHAHDVLELLLHPDRSYPNLFDAHPPFQIDGNFGGAAGILEMLVQSGTETITILPALPLAWPDGRLKGVRARGGVTLDFEWRAGRLTALTATAPEGYAGKIRVSDKVLQSGLAAGTTTILGGLH</sequence>
<dbReference type="PANTHER" id="PTHR31084:SF0">
    <property type="entry name" value="ALPHA-L-FUCOSIDASE 2"/>
    <property type="match status" value="1"/>
</dbReference>
<evidence type="ECO:0000313" key="5">
    <source>
        <dbReference type="Proteomes" id="UP000438106"/>
    </source>
</evidence>
<feature type="domain" description="Glycosyl hydrolase family 95 catalytic" evidence="3">
    <location>
        <begin position="317"/>
        <end position="713"/>
    </location>
</feature>
<dbReference type="Proteomes" id="UP000438106">
    <property type="component" value="Unassembled WGS sequence"/>
</dbReference>
<dbReference type="InterPro" id="IPR054363">
    <property type="entry name" value="GH95_cat"/>
</dbReference>
<dbReference type="Gene3D" id="1.50.10.10">
    <property type="match status" value="1"/>
</dbReference>